<dbReference type="EC" id="2.7.7.65" evidence="2"/>
<accession>A0A7W2FT65</accession>
<comment type="catalytic activity">
    <reaction evidence="3">
        <text>2 GTP = 3',3'-c-di-GMP + 2 diphosphate</text>
        <dbReference type="Rhea" id="RHEA:24898"/>
        <dbReference type="ChEBI" id="CHEBI:33019"/>
        <dbReference type="ChEBI" id="CHEBI:37565"/>
        <dbReference type="ChEBI" id="CHEBI:58805"/>
        <dbReference type="EC" id="2.7.7.65"/>
    </reaction>
</comment>
<evidence type="ECO:0000313" key="6">
    <source>
        <dbReference type="EMBL" id="MBA5763818.1"/>
    </source>
</evidence>
<dbReference type="SMART" id="SM00267">
    <property type="entry name" value="GGDEF"/>
    <property type="match status" value="1"/>
</dbReference>
<dbReference type="InterPro" id="IPR029787">
    <property type="entry name" value="Nucleotide_cyclase"/>
</dbReference>
<dbReference type="CDD" id="cd01949">
    <property type="entry name" value="GGDEF"/>
    <property type="match status" value="1"/>
</dbReference>
<reference evidence="6 7" key="1">
    <citation type="submission" date="2020-07" db="EMBL/GenBank/DDBJ databases">
        <title>Vibrio marinisediminis sp. nov., isolated from marine sediment.</title>
        <authorList>
            <person name="Ji X."/>
        </authorList>
    </citation>
    <scope>NUCLEOTIDE SEQUENCE [LARGE SCALE GENOMIC DNA]</scope>
    <source>
        <strain evidence="6 7">404</strain>
    </source>
</reference>
<evidence type="ECO:0000256" key="3">
    <source>
        <dbReference type="ARBA" id="ARBA00034247"/>
    </source>
</evidence>
<dbReference type="InterPro" id="IPR043128">
    <property type="entry name" value="Rev_trsase/Diguanyl_cyclase"/>
</dbReference>
<evidence type="ECO:0000313" key="7">
    <source>
        <dbReference type="Proteomes" id="UP000571701"/>
    </source>
</evidence>
<dbReference type="FunFam" id="3.30.70.270:FF:000001">
    <property type="entry name" value="Diguanylate cyclase domain protein"/>
    <property type="match status" value="1"/>
</dbReference>
<dbReference type="InterPro" id="IPR050469">
    <property type="entry name" value="Diguanylate_Cyclase"/>
</dbReference>
<evidence type="ECO:0000259" key="5">
    <source>
        <dbReference type="PROSITE" id="PS50887"/>
    </source>
</evidence>
<dbReference type="PANTHER" id="PTHR45138:SF9">
    <property type="entry name" value="DIGUANYLATE CYCLASE DGCM-RELATED"/>
    <property type="match status" value="1"/>
</dbReference>
<feature type="coiled-coil region" evidence="4">
    <location>
        <begin position="164"/>
        <end position="195"/>
    </location>
</feature>
<dbReference type="SUPFAM" id="SSF55781">
    <property type="entry name" value="GAF domain-like"/>
    <property type="match status" value="1"/>
</dbReference>
<sequence>MSTIKTHYNKQIDVLHDIAYLLGRAKSNDEMYKTAVEQSIVKLNIDRMAIFLITGENSVQGTYGTDTEGHVVNESYFRSTITEHAFASEMISNRTYIGFQKKTALLHNFSNVGIGWNGYVTLWDGADPIGWIACDNLLSGSPLQPSQINTLKMLGFIISQNIVRAKYQDQLILANNELELKNRELEYLTARLEELVFIDPLTQVFNRRSLERYMTEAWDFAAQENKSLSILMIDLDNFKSINDKLGHLEGDNCLKAVAELLTNLIKEDHFILARYGGEEFIFSFVGISRDKLSYNAQLILDNVKKLTAHEPNGLPEHPLTVSIGGAFTLANDNIGYIELIQHADKALYAAKSEGKDRFFMSDFAQMHIH</sequence>
<dbReference type="RefSeq" id="WP_182109852.1">
    <property type="nucleotide sequence ID" value="NZ_JACFYF010000011.1"/>
</dbReference>
<dbReference type="GO" id="GO:0005886">
    <property type="term" value="C:plasma membrane"/>
    <property type="evidence" value="ECO:0007669"/>
    <property type="project" value="TreeGrafter"/>
</dbReference>
<dbReference type="Gene3D" id="3.30.70.270">
    <property type="match status" value="1"/>
</dbReference>
<proteinExistence type="predicted"/>
<feature type="domain" description="GGDEF" evidence="5">
    <location>
        <begin position="226"/>
        <end position="363"/>
    </location>
</feature>
<dbReference type="Proteomes" id="UP000571701">
    <property type="component" value="Unassembled WGS sequence"/>
</dbReference>
<name>A0A7W2FT65_9VIBR</name>
<keyword evidence="7" id="KW-1185">Reference proteome</keyword>
<dbReference type="NCBIfam" id="TIGR00254">
    <property type="entry name" value="GGDEF"/>
    <property type="match status" value="1"/>
</dbReference>
<dbReference type="AlphaFoldDB" id="A0A7W2FT65"/>
<evidence type="ECO:0000256" key="1">
    <source>
        <dbReference type="ARBA" id="ARBA00001946"/>
    </source>
</evidence>
<dbReference type="InterPro" id="IPR000160">
    <property type="entry name" value="GGDEF_dom"/>
</dbReference>
<dbReference type="Pfam" id="PF00990">
    <property type="entry name" value="GGDEF"/>
    <property type="match status" value="1"/>
</dbReference>
<dbReference type="PANTHER" id="PTHR45138">
    <property type="entry name" value="REGULATORY COMPONENTS OF SENSORY TRANSDUCTION SYSTEM"/>
    <property type="match status" value="1"/>
</dbReference>
<dbReference type="GO" id="GO:0052621">
    <property type="term" value="F:diguanylate cyclase activity"/>
    <property type="evidence" value="ECO:0007669"/>
    <property type="project" value="UniProtKB-EC"/>
</dbReference>
<gene>
    <name evidence="6" type="ORF">H2O73_15745</name>
</gene>
<protein>
    <recommendedName>
        <fullName evidence="2">diguanylate cyclase</fullName>
        <ecNumber evidence="2">2.7.7.65</ecNumber>
    </recommendedName>
</protein>
<evidence type="ECO:0000256" key="4">
    <source>
        <dbReference type="SAM" id="Coils"/>
    </source>
</evidence>
<dbReference type="GO" id="GO:0043709">
    <property type="term" value="P:cell adhesion involved in single-species biofilm formation"/>
    <property type="evidence" value="ECO:0007669"/>
    <property type="project" value="TreeGrafter"/>
</dbReference>
<comment type="caution">
    <text evidence="6">The sequence shown here is derived from an EMBL/GenBank/DDBJ whole genome shotgun (WGS) entry which is preliminary data.</text>
</comment>
<dbReference type="EMBL" id="JACFYF010000011">
    <property type="protein sequence ID" value="MBA5763818.1"/>
    <property type="molecule type" value="Genomic_DNA"/>
</dbReference>
<organism evidence="6 7">
    <name type="scientific">Vibrio marinisediminis</name>
    <dbReference type="NCBI Taxonomy" id="2758441"/>
    <lineage>
        <taxon>Bacteria</taxon>
        <taxon>Pseudomonadati</taxon>
        <taxon>Pseudomonadota</taxon>
        <taxon>Gammaproteobacteria</taxon>
        <taxon>Vibrionales</taxon>
        <taxon>Vibrionaceae</taxon>
        <taxon>Vibrio</taxon>
    </lineage>
</organism>
<dbReference type="GO" id="GO:1902201">
    <property type="term" value="P:negative regulation of bacterial-type flagellum-dependent cell motility"/>
    <property type="evidence" value="ECO:0007669"/>
    <property type="project" value="TreeGrafter"/>
</dbReference>
<comment type="cofactor">
    <cofactor evidence="1">
        <name>Mg(2+)</name>
        <dbReference type="ChEBI" id="CHEBI:18420"/>
    </cofactor>
</comment>
<dbReference type="PROSITE" id="PS50887">
    <property type="entry name" value="GGDEF"/>
    <property type="match status" value="1"/>
</dbReference>
<evidence type="ECO:0000256" key="2">
    <source>
        <dbReference type="ARBA" id="ARBA00012528"/>
    </source>
</evidence>
<keyword evidence="4" id="KW-0175">Coiled coil</keyword>
<dbReference type="SUPFAM" id="SSF55073">
    <property type="entry name" value="Nucleotide cyclase"/>
    <property type="match status" value="1"/>
</dbReference>